<dbReference type="Proteomes" id="UP000646365">
    <property type="component" value="Unassembled WGS sequence"/>
</dbReference>
<proteinExistence type="predicted"/>
<keyword evidence="4" id="KW-1185">Reference proteome</keyword>
<evidence type="ECO:0000256" key="1">
    <source>
        <dbReference type="SAM" id="Coils"/>
    </source>
</evidence>
<sequence>MSLPSQANTGMSAASGATVRLKDRFDIQYDAPLAGLRSPSAPAFVARDAKASGGRHFALICDPKLPSRMEAVRKLQILKSSGVLTPVEVGAVDWAPANRRMFAIVFEQPLGERIVGLGDNTFDPWSEEAIVAYVVAPIVQTLIDLEREGVPHRGIRPGNVFFRDAARRVALLGDCVSAPPGMHQPVVYETIEGAMAQSHARGAGTIAQDLYALGVLVLHLLFGRMPSAGMTEDKVVEAKIKRGSYFALVDEQRVPAGLGELVRGLLIDEPQGRWRLGDVAMWLDGRRMTQKPVPAAPRAQRAFELEGEECVTARHLALVLDMMQPEPAGRVLRGQNFEQWVTRSLGDKQVVEAINTAFATRSDSAAGSAGENMQLISRMLMALDPAAPIRYRDAATTIDGVGTLLSVTMLNGGDVQLVAELLQARLPQFWCLRQGSSKGDDQAALRFFDKLLRYLEDKRPGYGIERVAYETTPGLHCLSPFIEGRYVDRPADLLAAIEFAVQAKTIDIWPIDRHIAAFIAAHERAVDDTLLYALVQTDPAARILGNLQLLAYLQDTYGPPLVPGLILLFGHQAKPVIERFKSRYTRARLQNGLAAVLKENSLRKLADYLDSADEQRRDAQRFQQARREFQQMTKQLEKCDRQEEELHSTAKIAGHSVAVKIAGLVSSGIVAVTLFAMGVL</sequence>
<dbReference type="SUPFAM" id="SSF56112">
    <property type="entry name" value="Protein kinase-like (PK-like)"/>
    <property type="match status" value="1"/>
</dbReference>
<dbReference type="EMBL" id="BMJQ01000005">
    <property type="protein sequence ID" value="GGF17025.1"/>
    <property type="molecule type" value="Genomic_DNA"/>
</dbReference>
<feature type="coiled-coil region" evidence="1">
    <location>
        <begin position="612"/>
        <end position="642"/>
    </location>
</feature>
<keyword evidence="1" id="KW-0175">Coiled coil</keyword>
<dbReference type="InterPro" id="IPR000719">
    <property type="entry name" value="Prot_kinase_dom"/>
</dbReference>
<dbReference type="AlphaFoldDB" id="A0A8J2YSV1"/>
<reference evidence="3" key="2">
    <citation type="submission" date="2020-09" db="EMBL/GenBank/DDBJ databases">
        <authorList>
            <person name="Sun Q."/>
            <person name="Zhou Y."/>
        </authorList>
    </citation>
    <scope>NUCLEOTIDE SEQUENCE</scope>
    <source>
        <strain evidence="3">CGMCC 1.15725</strain>
    </source>
</reference>
<name>A0A8J2YSV1_9PROT</name>
<reference evidence="3" key="1">
    <citation type="journal article" date="2014" name="Int. J. Syst. Evol. Microbiol.">
        <title>Complete genome sequence of Corynebacterium casei LMG S-19264T (=DSM 44701T), isolated from a smear-ripened cheese.</title>
        <authorList>
            <consortium name="US DOE Joint Genome Institute (JGI-PGF)"/>
            <person name="Walter F."/>
            <person name="Albersmeier A."/>
            <person name="Kalinowski J."/>
            <person name="Ruckert C."/>
        </authorList>
    </citation>
    <scope>NUCLEOTIDE SEQUENCE</scope>
    <source>
        <strain evidence="3">CGMCC 1.15725</strain>
    </source>
</reference>
<gene>
    <name evidence="3" type="ORF">GCM10011611_23500</name>
</gene>
<evidence type="ECO:0000313" key="4">
    <source>
        <dbReference type="Proteomes" id="UP000646365"/>
    </source>
</evidence>
<dbReference type="GO" id="GO:0005524">
    <property type="term" value="F:ATP binding"/>
    <property type="evidence" value="ECO:0007669"/>
    <property type="project" value="InterPro"/>
</dbReference>
<dbReference type="GO" id="GO:0004672">
    <property type="term" value="F:protein kinase activity"/>
    <property type="evidence" value="ECO:0007669"/>
    <property type="project" value="InterPro"/>
</dbReference>
<comment type="caution">
    <text evidence="3">The sequence shown here is derived from an EMBL/GenBank/DDBJ whole genome shotgun (WGS) entry which is preliminary data.</text>
</comment>
<organism evidence="3 4">
    <name type="scientific">Aliidongia dinghuensis</name>
    <dbReference type="NCBI Taxonomy" id="1867774"/>
    <lineage>
        <taxon>Bacteria</taxon>
        <taxon>Pseudomonadati</taxon>
        <taxon>Pseudomonadota</taxon>
        <taxon>Alphaproteobacteria</taxon>
        <taxon>Rhodospirillales</taxon>
        <taxon>Dongiaceae</taxon>
        <taxon>Aliidongia</taxon>
    </lineage>
</organism>
<evidence type="ECO:0000259" key="2">
    <source>
        <dbReference type="PROSITE" id="PS50011"/>
    </source>
</evidence>
<dbReference type="Gene3D" id="1.10.510.10">
    <property type="entry name" value="Transferase(Phosphotransferase) domain 1"/>
    <property type="match status" value="1"/>
</dbReference>
<accession>A0A8J2YSV1</accession>
<dbReference type="RefSeq" id="WP_189045824.1">
    <property type="nucleotide sequence ID" value="NZ_BMJQ01000005.1"/>
</dbReference>
<dbReference type="PROSITE" id="PS50011">
    <property type="entry name" value="PROTEIN_KINASE_DOM"/>
    <property type="match status" value="1"/>
</dbReference>
<protein>
    <recommendedName>
        <fullName evidence="2">Protein kinase domain-containing protein</fullName>
    </recommendedName>
</protein>
<evidence type="ECO:0000313" key="3">
    <source>
        <dbReference type="EMBL" id="GGF17025.1"/>
    </source>
</evidence>
<dbReference type="InterPro" id="IPR011009">
    <property type="entry name" value="Kinase-like_dom_sf"/>
</dbReference>
<feature type="domain" description="Protein kinase" evidence="2">
    <location>
        <begin position="1"/>
        <end position="283"/>
    </location>
</feature>